<dbReference type="OrthoDB" id="438224at2759"/>
<evidence type="ECO:0000313" key="2">
    <source>
        <dbReference type="EMBL" id="ORX39824.1"/>
    </source>
</evidence>
<organism evidence="2 3">
    <name type="scientific">Kockovaella imperatae</name>
    <dbReference type="NCBI Taxonomy" id="4999"/>
    <lineage>
        <taxon>Eukaryota</taxon>
        <taxon>Fungi</taxon>
        <taxon>Dikarya</taxon>
        <taxon>Basidiomycota</taxon>
        <taxon>Agaricomycotina</taxon>
        <taxon>Tremellomycetes</taxon>
        <taxon>Tremellales</taxon>
        <taxon>Cuniculitremaceae</taxon>
        <taxon>Kockovaella</taxon>
    </lineage>
</organism>
<proteinExistence type="predicted"/>
<sequence length="369" mass="39989">MSIEPVRISYQILRSSPHTAAEDIQQAFGSDEGCLGIILVDDLPEQFTALREKLFRLAQVFATASEDVRESLVRPETSYSFGWSHGKEVMNGRPDTQKGSYYANPMLDVPNVSDAQRQAHPEYYAGNVWPRDVPGLEDFEKTFKALGALIFEVGCALATACESFVASNVASGSKSTVQSLIANSKTNKARLLHYFPETASSSSSSSTTSSDSPSDGQRIANDALCGTHVDHSLLTGLCSAMYLSTETGSPQIVSAPTPTAGLWIYPRHRTGTPRPDPVKVAIPQHCLAFQTGEALEILTSHRLAATPHFVSGSSGGSPQAQYISRETFAFFLQPDVDDVIGPDGETFGAFTKRVLGRHYQDQAFKEAED</sequence>
<dbReference type="InParanoid" id="A0A1Y1UQS8"/>
<keyword evidence="3" id="KW-1185">Reference proteome</keyword>
<dbReference type="Proteomes" id="UP000193218">
    <property type="component" value="Unassembled WGS sequence"/>
</dbReference>
<feature type="region of interest" description="Disordered" evidence="1">
    <location>
        <begin position="198"/>
        <end position="219"/>
    </location>
</feature>
<dbReference type="PANTHER" id="PTHR48420:SF1">
    <property type="entry name" value="NON-HAEM DIOXYGENASE N-TERMINAL DOMAIN-CONTAINING PROTEIN"/>
    <property type="match status" value="1"/>
</dbReference>
<dbReference type="Gene3D" id="2.60.120.330">
    <property type="entry name" value="B-lactam Antibiotic, Isopenicillin N Synthase, Chain"/>
    <property type="match status" value="1"/>
</dbReference>
<protein>
    <submittedName>
        <fullName evidence="2">Clavaminate synthase-like protein</fullName>
    </submittedName>
</protein>
<dbReference type="RefSeq" id="XP_021873609.1">
    <property type="nucleotide sequence ID" value="XM_022014686.1"/>
</dbReference>
<gene>
    <name evidence="2" type="ORF">BD324DRAFT_615133</name>
</gene>
<dbReference type="InterPro" id="IPR027443">
    <property type="entry name" value="IPNS-like_sf"/>
</dbReference>
<evidence type="ECO:0000313" key="3">
    <source>
        <dbReference type="Proteomes" id="UP000193218"/>
    </source>
</evidence>
<evidence type="ECO:0000256" key="1">
    <source>
        <dbReference type="SAM" id="MobiDB-lite"/>
    </source>
</evidence>
<dbReference type="AlphaFoldDB" id="A0A1Y1UQS8"/>
<dbReference type="EMBL" id="NBSH01000002">
    <property type="protein sequence ID" value="ORX39824.1"/>
    <property type="molecule type" value="Genomic_DNA"/>
</dbReference>
<reference evidence="2 3" key="1">
    <citation type="submission" date="2017-03" db="EMBL/GenBank/DDBJ databases">
        <title>Widespread Adenine N6-methylation of Active Genes in Fungi.</title>
        <authorList>
            <consortium name="DOE Joint Genome Institute"/>
            <person name="Mondo S.J."/>
            <person name="Dannebaum R.O."/>
            <person name="Kuo R.C."/>
            <person name="Louie K.B."/>
            <person name="Bewick A.J."/>
            <person name="Labutti K."/>
            <person name="Haridas S."/>
            <person name="Kuo A."/>
            <person name="Salamov A."/>
            <person name="Ahrendt S.R."/>
            <person name="Lau R."/>
            <person name="Bowen B.P."/>
            <person name="Lipzen A."/>
            <person name="Sullivan W."/>
            <person name="Andreopoulos W.B."/>
            <person name="Clum A."/>
            <person name="Lindquist E."/>
            <person name="Daum C."/>
            <person name="Northen T.R."/>
            <person name="Ramamoorthy G."/>
            <person name="Schmitz R.J."/>
            <person name="Gryganskyi A."/>
            <person name="Culley D."/>
            <person name="Magnuson J."/>
            <person name="James T.Y."/>
            <person name="O'Malley M.A."/>
            <person name="Stajich J.E."/>
            <person name="Spatafora J.W."/>
            <person name="Visel A."/>
            <person name="Grigoriev I.V."/>
        </authorList>
    </citation>
    <scope>NUCLEOTIDE SEQUENCE [LARGE SCALE GENOMIC DNA]</scope>
    <source>
        <strain evidence="2 3">NRRL Y-17943</strain>
    </source>
</reference>
<comment type="caution">
    <text evidence="2">The sequence shown here is derived from an EMBL/GenBank/DDBJ whole genome shotgun (WGS) entry which is preliminary data.</text>
</comment>
<dbReference type="SUPFAM" id="SSF51197">
    <property type="entry name" value="Clavaminate synthase-like"/>
    <property type="match status" value="1"/>
</dbReference>
<feature type="compositionally biased region" description="Low complexity" evidence="1">
    <location>
        <begin position="200"/>
        <end position="215"/>
    </location>
</feature>
<dbReference type="STRING" id="4999.A0A1Y1UQS8"/>
<dbReference type="PANTHER" id="PTHR48420">
    <property type="entry name" value="NON-HAEM DIOXYGENASE N-TERMINAL DOMAIN-CONTAINING PROTEIN"/>
    <property type="match status" value="1"/>
</dbReference>
<dbReference type="GeneID" id="33556494"/>
<accession>A0A1Y1UQS8</accession>
<name>A0A1Y1UQS8_9TREE</name>